<comment type="caution">
    <text evidence="9">The sequence shown here is derived from an EMBL/GenBank/DDBJ whole genome shotgun (WGS) entry which is preliminary data.</text>
</comment>
<evidence type="ECO:0000256" key="8">
    <source>
        <dbReference type="HAMAP-Rule" id="MF_00416"/>
    </source>
</evidence>
<dbReference type="PRINTS" id="PR01010">
    <property type="entry name" value="FLGPRINGFLGI"/>
</dbReference>
<dbReference type="GO" id="GO:0071973">
    <property type="term" value="P:bacterial-type flagellum-dependent cell motility"/>
    <property type="evidence" value="ECO:0007669"/>
    <property type="project" value="InterPro"/>
</dbReference>
<dbReference type="PANTHER" id="PTHR30381:SF0">
    <property type="entry name" value="FLAGELLAR P-RING PROTEIN"/>
    <property type="match status" value="1"/>
</dbReference>
<reference evidence="9 10" key="1">
    <citation type="submission" date="2020-04" db="EMBL/GenBank/DDBJ databases">
        <title>Donghicola sp., a member of the Rhodobacteraceae family isolated from mangrove forest in Thailand.</title>
        <authorList>
            <person name="Charoenyingcharoen P."/>
            <person name="Yukphan P."/>
        </authorList>
    </citation>
    <scope>NUCLEOTIDE SEQUENCE [LARGE SCALE GENOMIC DNA]</scope>
    <source>
        <strain evidence="9 10">B5-SW-15</strain>
    </source>
</reference>
<dbReference type="PANTHER" id="PTHR30381">
    <property type="entry name" value="FLAGELLAR P-RING PERIPLASMIC PROTEIN FLGI"/>
    <property type="match status" value="1"/>
</dbReference>
<comment type="similarity">
    <text evidence="8">Belongs to the FlgI family.</text>
</comment>
<sequence precursor="true">MCRLVLIIILSLMAPMMAKADRIKDLASVAGVRSNPLVGYGLVVGLAGTGDGGSTLTQQSMQSIISRLGLETDAGGLDAKNAAAVMVTAEMSPFLKPGQKMDITVSTAGKAKSLKGGTLLMTPLMGADGEVYAIAQGNLVVGGLGVEAGDGSSVMVNIPTVGRIPGGATVERLVETPFLESEYFVLNLHRNDFSTSNRMAEAINGMFGGGVALPLDGTSVRVRAPADPGQRVSFMGMLESIEVEPAEAPAKIIVNSRTGTVVISGDVRVSPAAVTHGSLTVRVNEKLNVDQGGATVVANGGQNGAQVVVPGGNPVVTPNSQIDVQQDPARAFLFDPGVSLSSLVDAINAVGASPADLVAILEALNSAGALRAELIII</sequence>
<proteinExistence type="inferred from homology"/>
<dbReference type="RefSeq" id="WP_177156470.1">
    <property type="nucleotide sequence ID" value="NZ_JABCJE010000001.1"/>
</dbReference>
<keyword evidence="9" id="KW-0966">Cell projection</keyword>
<evidence type="ECO:0000256" key="4">
    <source>
        <dbReference type="ARBA" id="ARBA00022729"/>
    </source>
</evidence>
<dbReference type="GO" id="GO:0030288">
    <property type="term" value="C:outer membrane-bounded periplasmic space"/>
    <property type="evidence" value="ECO:0007669"/>
    <property type="project" value="InterPro"/>
</dbReference>
<dbReference type="GO" id="GO:0005198">
    <property type="term" value="F:structural molecule activity"/>
    <property type="evidence" value="ECO:0007669"/>
    <property type="project" value="InterPro"/>
</dbReference>
<evidence type="ECO:0000313" key="9">
    <source>
        <dbReference type="EMBL" id="NVO22098.1"/>
    </source>
</evidence>
<keyword evidence="6 8" id="KW-0975">Bacterial flagellum</keyword>
<dbReference type="EMBL" id="JABCJE010000001">
    <property type="protein sequence ID" value="NVO22098.1"/>
    <property type="molecule type" value="Genomic_DNA"/>
</dbReference>
<accession>A0A850Q4V5</accession>
<keyword evidence="9" id="KW-0969">Cilium</keyword>
<dbReference type="HAMAP" id="MF_00416">
    <property type="entry name" value="FlgI"/>
    <property type="match status" value="1"/>
</dbReference>
<comment type="subunit">
    <text evidence="8">The basal body constitutes a major portion of the flagellar organelle and consists of four rings (L,P,S, and M) mounted on a central rod.</text>
</comment>
<keyword evidence="5" id="KW-0574">Periplasm</keyword>
<feature type="signal peptide" evidence="8">
    <location>
        <begin position="1"/>
        <end position="20"/>
    </location>
</feature>
<dbReference type="AlphaFoldDB" id="A0A850Q4V5"/>
<dbReference type="Pfam" id="PF02119">
    <property type="entry name" value="FlgI"/>
    <property type="match status" value="1"/>
</dbReference>
<evidence type="ECO:0000256" key="7">
    <source>
        <dbReference type="ARBA" id="ARBA00032344"/>
    </source>
</evidence>
<gene>
    <name evidence="8" type="primary">flgI</name>
    <name evidence="9" type="ORF">HJ536_01900</name>
</gene>
<evidence type="ECO:0000256" key="5">
    <source>
        <dbReference type="ARBA" id="ARBA00022764"/>
    </source>
</evidence>
<feature type="chain" id="PRO_5033179514" description="Flagellar P-ring protein" evidence="8">
    <location>
        <begin position="21"/>
        <end position="377"/>
    </location>
</feature>
<evidence type="ECO:0000256" key="1">
    <source>
        <dbReference type="ARBA" id="ARBA00002591"/>
    </source>
</evidence>
<organism evidence="9 10">
    <name type="scientific">Donghicola mangrovi</name>
    <dbReference type="NCBI Taxonomy" id="2729614"/>
    <lineage>
        <taxon>Bacteria</taxon>
        <taxon>Pseudomonadati</taxon>
        <taxon>Pseudomonadota</taxon>
        <taxon>Alphaproteobacteria</taxon>
        <taxon>Rhodobacterales</taxon>
        <taxon>Roseobacteraceae</taxon>
        <taxon>Donghicola</taxon>
    </lineage>
</organism>
<evidence type="ECO:0000313" key="10">
    <source>
        <dbReference type="Proteomes" id="UP000592216"/>
    </source>
</evidence>
<comment type="function">
    <text evidence="1 8">Assembles around the rod to form the L-ring and probably protects the motor/basal body from shearing forces during rotation.</text>
</comment>
<evidence type="ECO:0000256" key="6">
    <source>
        <dbReference type="ARBA" id="ARBA00023143"/>
    </source>
</evidence>
<name>A0A850Q4V5_9RHOB</name>
<protein>
    <recommendedName>
        <fullName evidence="3 8">Flagellar P-ring protein</fullName>
    </recommendedName>
    <alternativeName>
        <fullName evidence="7 8">Basal body P-ring protein</fullName>
    </alternativeName>
</protein>
<evidence type="ECO:0000256" key="3">
    <source>
        <dbReference type="ARBA" id="ARBA00019515"/>
    </source>
</evidence>
<comment type="subcellular location">
    <subcellularLocation>
        <location evidence="2 8">Bacterial flagellum basal body</location>
    </subcellularLocation>
</comment>
<evidence type="ECO:0000256" key="2">
    <source>
        <dbReference type="ARBA" id="ARBA00004117"/>
    </source>
</evidence>
<keyword evidence="9" id="KW-0282">Flagellum</keyword>
<keyword evidence="4 8" id="KW-0732">Signal</keyword>
<dbReference type="NCBIfam" id="NF003676">
    <property type="entry name" value="PRK05303.1"/>
    <property type="match status" value="1"/>
</dbReference>
<dbReference type="InterPro" id="IPR001782">
    <property type="entry name" value="Flag_FlgI"/>
</dbReference>
<dbReference type="Proteomes" id="UP000592216">
    <property type="component" value="Unassembled WGS sequence"/>
</dbReference>
<dbReference type="GO" id="GO:0009428">
    <property type="term" value="C:bacterial-type flagellum basal body, distal rod, P ring"/>
    <property type="evidence" value="ECO:0007669"/>
    <property type="project" value="InterPro"/>
</dbReference>